<feature type="domain" description="Glycosyltransferase subfamily 4-like N-terminal" evidence="2">
    <location>
        <begin position="16"/>
        <end position="173"/>
    </location>
</feature>
<comment type="caution">
    <text evidence="3">The sequence shown here is derived from an EMBL/GenBank/DDBJ whole genome shotgun (WGS) entry which is preliminary data.</text>
</comment>
<name>A0ABX2GJR3_9FIRM</name>
<dbReference type="Proteomes" id="UP000822152">
    <property type="component" value="Unassembled WGS sequence"/>
</dbReference>
<evidence type="ECO:0000313" key="4">
    <source>
        <dbReference type="Proteomes" id="UP000822152"/>
    </source>
</evidence>
<evidence type="ECO:0000259" key="2">
    <source>
        <dbReference type="Pfam" id="PF13439"/>
    </source>
</evidence>
<dbReference type="CDD" id="cd03820">
    <property type="entry name" value="GT4_AmsD-like"/>
    <property type="match status" value="1"/>
</dbReference>
<dbReference type="InterPro" id="IPR028098">
    <property type="entry name" value="Glyco_trans_4-like_N"/>
</dbReference>
<feature type="domain" description="Glycosyl transferase family 1" evidence="1">
    <location>
        <begin position="179"/>
        <end position="336"/>
    </location>
</feature>
<evidence type="ECO:0000313" key="3">
    <source>
        <dbReference type="EMBL" id="NSF72449.1"/>
    </source>
</evidence>
<dbReference type="PANTHER" id="PTHR12526">
    <property type="entry name" value="GLYCOSYLTRANSFERASE"/>
    <property type="match status" value="1"/>
</dbReference>
<dbReference type="SUPFAM" id="SSF53756">
    <property type="entry name" value="UDP-Glycosyltransferase/glycogen phosphorylase"/>
    <property type="match status" value="1"/>
</dbReference>
<reference evidence="3 4" key="1">
    <citation type="journal article" date="2020" name="Cell Host Microbe">
        <title>Functional and Genomic Variation between Human-Derived Isolates of Lachnospiraceae Reveals Inter- and Intra-Species Diversity.</title>
        <authorList>
            <person name="Sorbara M.T."/>
            <person name="Littmann E.R."/>
            <person name="Fontana E."/>
            <person name="Moody T.U."/>
            <person name="Kohout C.E."/>
            <person name="Gjonbalaj M."/>
            <person name="Eaton V."/>
            <person name="Seok R."/>
            <person name="Leiner I.M."/>
            <person name="Pamer E.G."/>
        </authorList>
    </citation>
    <scope>NUCLEOTIDE SEQUENCE [LARGE SCALE GENOMIC DNA]</scope>
    <source>
        <strain evidence="3 4">MSK.20.11</strain>
    </source>
</reference>
<keyword evidence="4" id="KW-1185">Reference proteome</keyword>
<evidence type="ECO:0000259" key="1">
    <source>
        <dbReference type="Pfam" id="PF00534"/>
    </source>
</evidence>
<proteinExistence type="predicted"/>
<dbReference type="Gene3D" id="3.40.50.2000">
    <property type="entry name" value="Glycogen Phosphorylase B"/>
    <property type="match status" value="2"/>
</dbReference>
<dbReference type="RefSeq" id="WP_173742341.1">
    <property type="nucleotide sequence ID" value="NZ_JAAIPF010000002.1"/>
</dbReference>
<dbReference type="PANTHER" id="PTHR12526:SF630">
    <property type="entry name" value="GLYCOSYLTRANSFERASE"/>
    <property type="match status" value="1"/>
</dbReference>
<accession>A0ABX2GJR3</accession>
<dbReference type="Pfam" id="PF13439">
    <property type="entry name" value="Glyco_transf_4"/>
    <property type="match status" value="1"/>
</dbReference>
<sequence length="357" mass="40762">MNKKVGFLIMNFESGGGTERVTSVVANGLSERGYKVSVVSCRNGENCRFNLDDAIQLYSLHGEQIKNGAFRKLCLIRKLKDYVNNHHVDILIAVDVALYLYLWPLQKQHLCKCIAWEHFNYYIAPNKMVAFARKLAAQDADCVVVLGKSDYKNYKDHFKNIKRLEYIYNPLALDLTSVSPLKEKRVIAVGRLNQQKGFDMLIDAWKIVESQNKEWRLDIFGEGELKEKLQTQINELGLKNVSLRGYAKNIENEYLNSSIFVLASRYEGFVLVLLEAQAKGLPCVSFNCKEGPSEIIDDGVNGYLVEAGNVKALAENLLKLIESNELREKFGSMAQKDLYRFDIENVMPKWERLIDSL</sequence>
<organism evidence="3 4">
    <name type="scientific">Blautia wexlerae</name>
    <dbReference type="NCBI Taxonomy" id="418240"/>
    <lineage>
        <taxon>Bacteria</taxon>
        <taxon>Bacillati</taxon>
        <taxon>Bacillota</taxon>
        <taxon>Clostridia</taxon>
        <taxon>Lachnospirales</taxon>
        <taxon>Lachnospiraceae</taxon>
        <taxon>Blautia</taxon>
    </lineage>
</organism>
<dbReference type="InterPro" id="IPR001296">
    <property type="entry name" value="Glyco_trans_1"/>
</dbReference>
<dbReference type="Pfam" id="PF00534">
    <property type="entry name" value="Glycos_transf_1"/>
    <property type="match status" value="1"/>
</dbReference>
<dbReference type="EMBL" id="JAAIPF010000002">
    <property type="protein sequence ID" value="NSF72449.1"/>
    <property type="molecule type" value="Genomic_DNA"/>
</dbReference>
<protein>
    <submittedName>
        <fullName evidence="3">Glycosyltransferase family 4 protein</fullName>
    </submittedName>
</protein>
<gene>
    <name evidence="3" type="ORF">G4952_01185</name>
</gene>